<gene>
    <name evidence="8" type="ORF">ACEWY4_016169</name>
</gene>
<evidence type="ECO:0000313" key="9">
    <source>
        <dbReference type="Proteomes" id="UP001591681"/>
    </source>
</evidence>
<dbReference type="Proteomes" id="UP001591681">
    <property type="component" value="Unassembled WGS sequence"/>
</dbReference>
<keyword evidence="9" id="KW-1185">Reference proteome</keyword>
<feature type="chain" id="PRO_5044754017" evidence="7">
    <location>
        <begin position="23"/>
        <end position="189"/>
    </location>
</feature>
<feature type="region of interest" description="Disordered" evidence="6">
    <location>
        <begin position="50"/>
        <end position="78"/>
    </location>
</feature>
<feature type="compositionally biased region" description="Basic residues" evidence="6">
    <location>
        <begin position="134"/>
        <end position="143"/>
    </location>
</feature>
<reference evidence="8 9" key="1">
    <citation type="submission" date="2024-09" db="EMBL/GenBank/DDBJ databases">
        <title>A chromosome-level genome assembly of Gray's grenadier anchovy, Coilia grayii.</title>
        <authorList>
            <person name="Fu Z."/>
        </authorList>
    </citation>
    <scope>NUCLEOTIDE SEQUENCE [LARGE SCALE GENOMIC DNA]</scope>
    <source>
        <strain evidence="8">G4</strain>
        <tissue evidence="8">Muscle</tissue>
    </source>
</reference>
<comment type="subcellular location">
    <subcellularLocation>
        <location evidence="1">Secreted</location>
    </subcellularLocation>
</comment>
<protein>
    <submittedName>
        <fullName evidence="8">Uncharacterized protein</fullName>
    </submittedName>
</protein>
<evidence type="ECO:0000256" key="2">
    <source>
        <dbReference type="ARBA" id="ARBA00010575"/>
    </source>
</evidence>
<dbReference type="PANTHER" id="PTHR23414:SF2">
    <property type="entry name" value="PROTEIN ADM2"/>
    <property type="match status" value="1"/>
</dbReference>
<evidence type="ECO:0000256" key="3">
    <source>
        <dbReference type="ARBA" id="ARBA00022525"/>
    </source>
</evidence>
<feature type="region of interest" description="Disordered" evidence="6">
    <location>
        <begin position="98"/>
        <end position="143"/>
    </location>
</feature>
<dbReference type="Pfam" id="PF00214">
    <property type="entry name" value="Calc_CGRP_IAPP"/>
    <property type="match status" value="1"/>
</dbReference>
<sequence length="189" mass="20283">MRCLLPVTVYCISLFSLQQLNALPAGNRPQRSSFDLLLGRPPKQLEGSELLAQDAPSSSSPPSSDGGHDADPAHPTLSPTSLWRALLIRGAPLALTETDVASTKTGGPRDDNDSNAEPKRRGRRYANGGSRGGHPAHPHHHGHPQLMRVGCVLGTCQVQNLSHRLYQLNGQNGRDDSSPVNPRSPHSYG</sequence>
<feature type="signal peptide" evidence="7">
    <location>
        <begin position="1"/>
        <end position="22"/>
    </location>
</feature>
<evidence type="ECO:0000256" key="4">
    <source>
        <dbReference type="ARBA" id="ARBA00022729"/>
    </source>
</evidence>
<name>A0ABD1JJK9_9TELE</name>
<dbReference type="GO" id="GO:0005576">
    <property type="term" value="C:extracellular region"/>
    <property type="evidence" value="ECO:0007669"/>
    <property type="project" value="UniProtKB-SubCell"/>
</dbReference>
<keyword evidence="5" id="KW-1015">Disulfide bond</keyword>
<evidence type="ECO:0000256" key="1">
    <source>
        <dbReference type="ARBA" id="ARBA00004613"/>
    </source>
</evidence>
<dbReference type="InterPro" id="IPR021116">
    <property type="entry name" value="Calcitonin/adrenomedullin"/>
</dbReference>
<feature type="region of interest" description="Disordered" evidence="6">
    <location>
        <begin position="168"/>
        <end position="189"/>
    </location>
</feature>
<organism evidence="8 9">
    <name type="scientific">Coilia grayii</name>
    <name type="common">Gray's grenadier anchovy</name>
    <dbReference type="NCBI Taxonomy" id="363190"/>
    <lineage>
        <taxon>Eukaryota</taxon>
        <taxon>Metazoa</taxon>
        <taxon>Chordata</taxon>
        <taxon>Craniata</taxon>
        <taxon>Vertebrata</taxon>
        <taxon>Euteleostomi</taxon>
        <taxon>Actinopterygii</taxon>
        <taxon>Neopterygii</taxon>
        <taxon>Teleostei</taxon>
        <taxon>Clupei</taxon>
        <taxon>Clupeiformes</taxon>
        <taxon>Clupeoidei</taxon>
        <taxon>Engraulidae</taxon>
        <taxon>Coilinae</taxon>
        <taxon>Coilia</taxon>
    </lineage>
</organism>
<comment type="similarity">
    <text evidence="2">Belongs to the adrenomedullin family.</text>
</comment>
<proteinExistence type="inferred from homology"/>
<evidence type="ECO:0000313" key="8">
    <source>
        <dbReference type="EMBL" id="KAL2087341.1"/>
    </source>
</evidence>
<dbReference type="AlphaFoldDB" id="A0ABD1JJK9"/>
<keyword evidence="3" id="KW-0964">Secreted</keyword>
<dbReference type="InterPro" id="IPR051665">
    <property type="entry name" value="Adrenomedullin-reg_peptide"/>
</dbReference>
<dbReference type="PANTHER" id="PTHR23414">
    <property type="entry name" value="ADRENOMEDULLIN, ADM"/>
    <property type="match status" value="1"/>
</dbReference>
<keyword evidence="4 7" id="KW-0732">Signal</keyword>
<evidence type="ECO:0000256" key="5">
    <source>
        <dbReference type="ARBA" id="ARBA00023157"/>
    </source>
</evidence>
<comment type="caution">
    <text evidence="8">The sequence shown here is derived from an EMBL/GenBank/DDBJ whole genome shotgun (WGS) entry which is preliminary data.</text>
</comment>
<evidence type="ECO:0000256" key="7">
    <source>
        <dbReference type="SAM" id="SignalP"/>
    </source>
</evidence>
<accession>A0ABD1JJK9</accession>
<evidence type="ECO:0000256" key="6">
    <source>
        <dbReference type="SAM" id="MobiDB-lite"/>
    </source>
</evidence>
<dbReference type="EMBL" id="JBHFQA010000014">
    <property type="protein sequence ID" value="KAL2087341.1"/>
    <property type="molecule type" value="Genomic_DNA"/>
</dbReference>
<feature type="compositionally biased region" description="Basic and acidic residues" evidence="6">
    <location>
        <begin position="107"/>
        <end position="119"/>
    </location>
</feature>